<dbReference type="AlphaFoldDB" id="A0A645A416"/>
<reference evidence="1" key="1">
    <citation type="submission" date="2019-08" db="EMBL/GenBank/DDBJ databases">
        <authorList>
            <person name="Kucharzyk K."/>
            <person name="Murdoch R.W."/>
            <person name="Higgins S."/>
            <person name="Loffler F."/>
        </authorList>
    </citation>
    <scope>NUCLEOTIDE SEQUENCE</scope>
</reference>
<accession>A0A645A416</accession>
<evidence type="ECO:0000313" key="1">
    <source>
        <dbReference type="EMBL" id="MPM47807.1"/>
    </source>
</evidence>
<proteinExistence type="predicted"/>
<dbReference type="InterPro" id="IPR011042">
    <property type="entry name" value="6-blade_b-propeller_TolB-like"/>
</dbReference>
<organism evidence="1">
    <name type="scientific">bioreactor metagenome</name>
    <dbReference type="NCBI Taxonomy" id="1076179"/>
    <lineage>
        <taxon>unclassified sequences</taxon>
        <taxon>metagenomes</taxon>
        <taxon>ecological metagenomes</taxon>
    </lineage>
</organism>
<gene>
    <name evidence="1" type="ORF">SDC9_94525</name>
</gene>
<comment type="caution">
    <text evidence="1">The sequence shown here is derived from an EMBL/GenBank/DDBJ whole genome shotgun (WGS) entry which is preliminary data.</text>
</comment>
<dbReference type="SUPFAM" id="SSF63825">
    <property type="entry name" value="YWTD domain"/>
    <property type="match status" value="1"/>
</dbReference>
<dbReference type="EMBL" id="VSSQ01011828">
    <property type="protein sequence ID" value="MPM47807.1"/>
    <property type="molecule type" value="Genomic_DNA"/>
</dbReference>
<name>A0A645A416_9ZZZZ</name>
<sequence>MSKLNIHLDEVNQFKSQINLLLSQTGVNQNFIPETFFDTSLIISNPQYKDLLLVGSKIYLLDSVNGRIDSLSISEKSSKSILISENIKSATKIFGDDKKIYLAYQDHISQINDSSIDQKISFTDIKESINNTDIQIWNGSIYLLDSNNQNIWKFAPSSTSFSSPQNWLKNDKKLALGPISLAIDGEVWVLYQNGLIENYLSGVKDNFKLSGSNQFTQTRNLDLSAEENGFITFSDNQNIIFIYKKSGDFVAKYNLGQLKVVDTVISGNTLYLLASDQKIYKISL</sequence>
<protein>
    <submittedName>
        <fullName evidence="1">Uncharacterized protein</fullName>
    </submittedName>
</protein>
<dbReference type="Gene3D" id="2.120.10.30">
    <property type="entry name" value="TolB, C-terminal domain"/>
    <property type="match status" value="1"/>
</dbReference>